<sequence>MTYHLGWTRTIMVRSALKSVAGFIALSLSSSLFAAPTTEGPIPGAPPGDPKSAVLEQTYPFFATQGELRRRGYVEEEFYLYGEADAYSSTGELLDQAVPYRTRIVVRRPKSERRFNGTVIMEWQNVTAGYDLDALWHGEQLTREGFAWVGVSAQRVGVDFLREWSPTRYGELDVTGAGQYMTDQLSYDIFAQAAQAVREGEGPMGNLQVDKVIAAGGSQSAGRMTIYYDYILPQIADPVFDGYNFVVGSGPSRVGTEPVFHILAETDVRSAEGRRPDSDVYRRWEVAGAAHSGYQGQAYRAPLSERDLPDGAPQYDCLREPFSRVPLHHVVVAGHVHLARWIDGKAPPRAPYLRFDGASKVRNELGLAQGGIQLPQMRVPTAVNTGDNAGQTFCFLFGSHQPLEEAQLRSMYRSHNRYVTLVSAAVALNVSRGYLLPGDGLVEVIDAARSDVAKPPRRVSRR</sequence>
<dbReference type="EMBL" id="BMNN01000001">
    <property type="protein sequence ID" value="GGI92187.1"/>
    <property type="molecule type" value="Genomic_DNA"/>
</dbReference>
<accession>A0ABQ2CJB7</accession>
<feature type="chain" id="PRO_5046613178" description="Alpha/beta hydrolase domain-containing protein" evidence="1">
    <location>
        <begin position="35"/>
        <end position="462"/>
    </location>
</feature>
<proteinExistence type="predicted"/>
<feature type="signal peptide" evidence="1">
    <location>
        <begin position="1"/>
        <end position="34"/>
    </location>
</feature>
<keyword evidence="1" id="KW-0732">Signal</keyword>
<dbReference type="Proteomes" id="UP000633263">
    <property type="component" value="Unassembled WGS sequence"/>
</dbReference>
<comment type="caution">
    <text evidence="3">The sequence shown here is derived from an EMBL/GenBank/DDBJ whole genome shotgun (WGS) entry which is preliminary data.</text>
</comment>
<evidence type="ECO:0000313" key="3">
    <source>
        <dbReference type="EMBL" id="GGI92187.1"/>
    </source>
</evidence>
<dbReference type="RefSeq" id="WP_188635080.1">
    <property type="nucleotide sequence ID" value="NZ_BMNN01000001.1"/>
</dbReference>
<dbReference type="InterPro" id="IPR045394">
    <property type="entry name" value="Abhydrolase_dom"/>
</dbReference>
<dbReference type="Pfam" id="PF20091">
    <property type="entry name" value="Abhydrolase_10"/>
    <property type="match status" value="1"/>
</dbReference>
<reference evidence="4" key="1">
    <citation type="journal article" date="2019" name="Int. J. Syst. Evol. Microbiol.">
        <title>The Global Catalogue of Microorganisms (GCM) 10K type strain sequencing project: providing services to taxonomists for standard genome sequencing and annotation.</title>
        <authorList>
            <consortium name="The Broad Institute Genomics Platform"/>
            <consortium name="The Broad Institute Genome Sequencing Center for Infectious Disease"/>
            <person name="Wu L."/>
            <person name="Ma J."/>
        </authorList>
    </citation>
    <scope>NUCLEOTIDE SEQUENCE [LARGE SCALE GENOMIC DNA]</scope>
    <source>
        <strain evidence="4">JCM 11590</strain>
    </source>
</reference>
<evidence type="ECO:0000256" key="1">
    <source>
        <dbReference type="SAM" id="SignalP"/>
    </source>
</evidence>
<feature type="domain" description="Alpha/beta hydrolase" evidence="2">
    <location>
        <begin position="51"/>
        <end position="440"/>
    </location>
</feature>
<evidence type="ECO:0000313" key="4">
    <source>
        <dbReference type="Proteomes" id="UP000633263"/>
    </source>
</evidence>
<name>A0ABQ2CJB7_9GAMM</name>
<keyword evidence="4" id="KW-1185">Reference proteome</keyword>
<protein>
    <recommendedName>
        <fullName evidence="2">Alpha/beta hydrolase domain-containing protein</fullName>
    </recommendedName>
</protein>
<gene>
    <name evidence="3" type="ORF">GCM10009083_05850</name>
</gene>
<organism evidence="3 4">
    <name type="scientific">Halopseudomonas pertucinogena</name>
    <dbReference type="NCBI Taxonomy" id="86175"/>
    <lineage>
        <taxon>Bacteria</taxon>
        <taxon>Pseudomonadati</taxon>
        <taxon>Pseudomonadota</taxon>
        <taxon>Gammaproteobacteria</taxon>
        <taxon>Pseudomonadales</taxon>
        <taxon>Pseudomonadaceae</taxon>
        <taxon>Halopseudomonas</taxon>
    </lineage>
</organism>
<evidence type="ECO:0000259" key="2">
    <source>
        <dbReference type="Pfam" id="PF20091"/>
    </source>
</evidence>